<evidence type="ECO:0008006" key="3">
    <source>
        <dbReference type="Google" id="ProtNLM"/>
    </source>
</evidence>
<proteinExistence type="predicted"/>
<protein>
    <recommendedName>
        <fullName evidence="3">Protein kinase</fullName>
    </recommendedName>
</protein>
<gene>
    <name evidence="1" type="ORF">bsdE14_18280</name>
</gene>
<dbReference type="InterPro" id="IPR011009">
    <property type="entry name" value="Kinase-like_dom_sf"/>
</dbReference>
<organism evidence="1 2">
    <name type="scientific">Clostridium omnivorum</name>
    <dbReference type="NCBI Taxonomy" id="1604902"/>
    <lineage>
        <taxon>Bacteria</taxon>
        <taxon>Bacillati</taxon>
        <taxon>Bacillota</taxon>
        <taxon>Clostridia</taxon>
        <taxon>Eubacteriales</taxon>
        <taxon>Clostridiaceae</taxon>
        <taxon>Clostridium</taxon>
    </lineage>
</organism>
<comment type="caution">
    <text evidence="1">The sequence shown here is derived from an EMBL/GenBank/DDBJ whole genome shotgun (WGS) entry which is preliminary data.</text>
</comment>
<keyword evidence="2" id="KW-1185">Reference proteome</keyword>
<dbReference type="Proteomes" id="UP001208567">
    <property type="component" value="Unassembled WGS sequence"/>
</dbReference>
<name>A0ABQ5N5D4_9CLOT</name>
<evidence type="ECO:0000313" key="1">
    <source>
        <dbReference type="EMBL" id="GLC30418.1"/>
    </source>
</evidence>
<sequence length="197" mass="23333">MGGKHKHKSNYSDINLLDHKMLGRGHNGVVILLPDNKVIKICFNEKSFKGEAYILKKVNGNKYFPRIYEIGGNYMIRDYVDGVCMRDYIKHNGLSKELAKKIIVLLKEFEKLKFKKIDIRCKDIFIQPDGSLMIIDPKKCFSKERNFPRHLSKGLDKLGVLDYFLQVLKEQDCKLYKRWINKIHEYQDERKELDENY</sequence>
<dbReference type="EMBL" id="BRXR01000001">
    <property type="protein sequence ID" value="GLC30418.1"/>
    <property type="molecule type" value="Genomic_DNA"/>
</dbReference>
<accession>A0ABQ5N5D4</accession>
<dbReference type="SUPFAM" id="SSF56112">
    <property type="entry name" value="Protein kinase-like (PK-like)"/>
    <property type="match status" value="1"/>
</dbReference>
<evidence type="ECO:0000313" key="2">
    <source>
        <dbReference type="Proteomes" id="UP001208567"/>
    </source>
</evidence>
<dbReference type="RefSeq" id="WP_264849683.1">
    <property type="nucleotide sequence ID" value="NZ_BRXR01000001.1"/>
</dbReference>
<reference evidence="1 2" key="1">
    <citation type="journal article" date="2024" name="Int. J. Syst. Evol. Microbiol.">
        <title>Clostridium omnivorum sp. nov., isolated from anoxic soil under the treatment of reductive soil disinfestation.</title>
        <authorList>
            <person name="Ueki A."/>
            <person name="Tonouchi A."/>
            <person name="Kaku N."/>
            <person name="Honma S."/>
            <person name="Ueki K."/>
        </authorList>
    </citation>
    <scope>NUCLEOTIDE SEQUENCE [LARGE SCALE GENOMIC DNA]</scope>
    <source>
        <strain evidence="1 2">E14</strain>
    </source>
</reference>